<organism evidence="2 3">
    <name type="scientific">Mucilaginibacter aquatilis</name>
    <dbReference type="NCBI Taxonomy" id="1517760"/>
    <lineage>
        <taxon>Bacteria</taxon>
        <taxon>Pseudomonadati</taxon>
        <taxon>Bacteroidota</taxon>
        <taxon>Sphingobacteriia</taxon>
        <taxon>Sphingobacteriales</taxon>
        <taxon>Sphingobacteriaceae</taxon>
        <taxon>Mucilaginibacter</taxon>
    </lineage>
</organism>
<dbReference type="EMBL" id="WQLA01000002">
    <property type="protein sequence ID" value="MVN90830.1"/>
    <property type="molecule type" value="Genomic_DNA"/>
</dbReference>
<dbReference type="RefSeq" id="WP_157540600.1">
    <property type="nucleotide sequence ID" value="NZ_WQLA01000002.1"/>
</dbReference>
<accession>A0A6I4I6P6</accession>
<keyword evidence="3" id="KW-1185">Reference proteome</keyword>
<protein>
    <recommendedName>
        <fullName evidence="4">Tetratricopeptide repeat protein</fullName>
    </recommendedName>
</protein>
<feature type="signal peptide" evidence="1">
    <location>
        <begin position="1"/>
        <end position="17"/>
    </location>
</feature>
<feature type="chain" id="PRO_5026093338" description="Tetratricopeptide repeat protein" evidence="1">
    <location>
        <begin position="18"/>
        <end position="164"/>
    </location>
</feature>
<name>A0A6I4I6P6_9SPHI</name>
<evidence type="ECO:0000256" key="1">
    <source>
        <dbReference type="SAM" id="SignalP"/>
    </source>
</evidence>
<reference evidence="2 3" key="1">
    <citation type="submission" date="2019-12" db="EMBL/GenBank/DDBJ databases">
        <title>Mucilaginibacter sp. HME9299 genome sequencing and assembly.</title>
        <authorList>
            <person name="Kang H."/>
            <person name="Kim H."/>
            <person name="Joh K."/>
        </authorList>
    </citation>
    <scope>NUCLEOTIDE SEQUENCE [LARGE SCALE GENOMIC DNA]</scope>
    <source>
        <strain evidence="2 3">HME9299</strain>
    </source>
</reference>
<dbReference type="Proteomes" id="UP000434850">
    <property type="component" value="Unassembled WGS sequence"/>
</dbReference>
<evidence type="ECO:0000313" key="3">
    <source>
        <dbReference type="Proteomes" id="UP000434850"/>
    </source>
</evidence>
<evidence type="ECO:0000313" key="2">
    <source>
        <dbReference type="EMBL" id="MVN90830.1"/>
    </source>
</evidence>
<gene>
    <name evidence="2" type="ORF">GO816_06805</name>
</gene>
<keyword evidence="1" id="KW-0732">Signal</keyword>
<sequence>MKYLYICFLLLAYSAKAQQTTYTALISKADSLYQAKDYKASAWAYSAAFKSNKWQGLINDRYNAACAWALANYTDSAFTNLQRVVYVGGYHNYQHITQVTDLASLYSDKRWPKLLKRVKLNELEAEKKLNKPLVIELTGIYNDDQSYRLKLDSVGRKYAAILKK</sequence>
<evidence type="ECO:0008006" key="4">
    <source>
        <dbReference type="Google" id="ProtNLM"/>
    </source>
</evidence>
<comment type="caution">
    <text evidence="2">The sequence shown here is derived from an EMBL/GenBank/DDBJ whole genome shotgun (WGS) entry which is preliminary data.</text>
</comment>
<dbReference type="AlphaFoldDB" id="A0A6I4I6P6"/>
<dbReference type="OrthoDB" id="1164858at2"/>
<proteinExistence type="predicted"/>